<proteinExistence type="predicted"/>
<feature type="region of interest" description="Disordered" evidence="1">
    <location>
        <begin position="269"/>
        <end position="342"/>
    </location>
</feature>
<gene>
    <name evidence="2" type="ORF">MPEAHAMD_6926</name>
</gene>
<evidence type="ECO:0000313" key="2">
    <source>
        <dbReference type="EMBL" id="GJD66728.1"/>
    </source>
</evidence>
<evidence type="ECO:0000256" key="1">
    <source>
        <dbReference type="SAM" id="MobiDB-lite"/>
    </source>
</evidence>
<reference evidence="2" key="1">
    <citation type="journal article" date="2016" name="Front. Microbiol.">
        <title>Genome Sequence of the Piezophilic, Mesophilic Sulfate-Reducing Bacterium Desulfovibrio indicus J2T.</title>
        <authorList>
            <person name="Cao J."/>
            <person name="Maignien L."/>
            <person name="Shao Z."/>
            <person name="Alain K."/>
            <person name="Jebbar M."/>
        </authorList>
    </citation>
    <scope>NUCLEOTIDE SEQUENCE</scope>
    <source>
        <strain evidence="2">JCM 32048</strain>
    </source>
</reference>
<dbReference type="EMBL" id="BPQJ01000077">
    <property type="protein sequence ID" value="GJD66728.1"/>
    <property type="molecule type" value="Genomic_DNA"/>
</dbReference>
<dbReference type="AlphaFoldDB" id="A0AA37M8H6"/>
<keyword evidence="3" id="KW-1185">Reference proteome</keyword>
<reference evidence="2" key="2">
    <citation type="submission" date="2021-08" db="EMBL/GenBank/DDBJ databases">
        <authorList>
            <person name="Tani A."/>
            <person name="Ola A."/>
            <person name="Ogura Y."/>
            <person name="Katsura K."/>
            <person name="Hayashi T."/>
        </authorList>
    </citation>
    <scope>NUCLEOTIDE SEQUENCE</scope>
    <source>
        <strain evidence="2">JCM 32048</strain>
    </source>
</reference>
<sequence length="342" mass="36436">MITARVTMAPHMLASANRTGRSARLHHGTSACADGFKGVGTSIWVSRAVRPELTSGKPVRARRCRVAPASLEGRVRPEPVGRGTTAASCPSAGRLDRGLAARPCCFAGGRHARAVASSTAQSQGRRLGAAPGSGAPVRTRCWLGSRRPRRCGPLRPATAVGGPRVRKTSTAASAVALPLVNLRRCLRVGIVTAPNPHLDEIVDVACLGSPRQEPPRLLRLWRTLPNWHKQANVPLSLTMATAVHGPPPQDTPSSASCSKVKAAAFRSTSAKNPPACHGGVPPCPARRPARRETARRWCARRGRTAPPRRWPAPPLRPPCRASRPACRARRGRWRTASPRAAA</sequence>
<comment type="caution">
    <text evidence="2">The sequence shown here is derived from an EMBL/GenBank/DDBJ whole genome shotgun (WGS) entry which is preliminary data.</text>
</comment>
<name>A0AA37M8H6_9HYPH</name>
<accession>A0AA37M8H6</accession>
<protein>
    <submittedName>
        <fullName evidence="2">Uncharacterized protein</fullName>
    </submittedName>
</protein>
<evidence type="ECO:0000313" key="3">
    <source>
        <dbReference type="Proteomes" id="UP001055286"/>
    </source>
</evidence>
<feature type="compositionally biased region" description="Pro residues" evidence="1">
    <location>
        <begin position="308"/>
        <end position="317"/>
    </location>
</feature>
<organism evidence="2 3">
    <name type="scientific">Methylobacterium frigidaeris</name>
    <dbReference type="NCBI Taxonomy" id="2038277"/>
    <lineage>
        <taxon>Bacteria</taxon>
        <taxon>Pseudomonadati</taxon>
        <taxon>Pseudomonadota</taxon>
        <taxon>Alphaproteobacteria</taxon>
        <taxon>Hyphomicrobiales</taxon>
        <taxon>Methylobacteriaceae</taxon>
        <taxon>Methylobacterium</taxon>
    </lineage>
</organism>
<dbReference type="Proteomes" id="UP001055286">
    <property type="component" value="Unassembled WGS sequence"/>
</dbReference>